<accession>A0AAD8PEG5</accession>
<feature type="chain" id="PRO_5042023630" description="12 kDa protein" evidence="2">
    <location>
        <begin position="29"/>
        <end position="108"/>
    </location>
</feature>
<feature type="signal peptide" evidence="2">
    <location>
        <begin position="1"/>
        <end position="28"/>
    </location>
</feature>
<dbReference type="EMBL" id="JAVEPI010000002">
    <property type="protein sequence ID" value="KAK1443855.1"/>
    <property type="molecule type" value="Genomic_DNA"/>
</dbReference>
<evidence type="ECO:0000313" key="4">
    <source>
        <dbReference type="Proteomes" id="UP001230268"/>
    </source>
</evidence>
<gene>
    <name evidence="3" type="ORF">BgAZ_207310</name>
</gene>
<evidence type="ECO:0000313" key="3">
    <source>
        <dbReference type="EMBL" id="KAK1443855.1"/>
    </source>
</evidence>
<protein>
    <recommendedName>
        <fullName evidence="5">12 kDa protein</fullName>
    </recommendedName>
</protein>
<keyword evidence="2" id="KW-0732">Signal</keyword>
<feature type="compositionally biased region" description="Basic and acidic residues" evidence="1">
    <location>
        <begin position="64"/>
        <end position="76"/>
    </location>
</feature>
<dbReference type="Proteomes" id="UP001230268">
    <property type="component" value="Unassembled WGS sequence"/>
</dbReference>
<keyword evidence="4" id="KW-1185">Reference proteome</keyword>
<sequence>MRCLRLSALVTLWSLAVVPVSIVYAAAAGETGVQQPAGAPNTDQRVGGGEHAQLTETVSANDTRAGDKDTKAEGKAQKPKGGETAVEASFSVCSLGMITTAGILVSVM</sequence>
<evidence type="ECO:0000256" key="2">
    <source>
        <dbReference type="SAM" id="SignalP"/>
    </source>
</evidence>
<evidence type="ECO:0000256" key="1">
    <source>
        <dbReference type="SAM" id="MobiDB-lite"/>
    </source>
</evidence>
<comment type="caution">
    <text evidence="3">The sequence shown here is derived from an EMBL/GenBank/DDBJ whole genome shotgun (WGS) entry which is preliminary data.</text>
</comment>
<proteinExistence type="predicted"/>
<name>A0AAD8PEG5_BABGI</name>
<feature type="region of interest" description="Disordered" evidence="1">
    <location>
        <begin position="33"/>
        <end position="85"/>
    </location>
</feature>
<reference evidence="3" key="1">
    <citation type="submission" date="2023-08" db="EMBL/GenBank/DDBJ databases">
        <title>Draft sequence of the Babesia gibsoni genome.</title>
        <authorList>
            <person name="Yamagishi J.Y."/>
            <person name="Xuan X.X."/>
        </authorList>
    </citation>
    <scope>NUCLEOTIDE SEQUENCE</scope>
    <source>
        <strain evidence="3">Azabu</strain>
    </source>
</reference>
<organism evidence="3 4">
    <name type="scientific">Babesia gibsoni</name>
    <dbReference type="NCBI Taxonomy" id="33632"/>
    <lineage>
        <taxon>Eukaryota</taxon>
        <taxon>Sar</taxon>
        <taxon>Alveolata</taxon>
        <taxon>Apicomplexa</taxon>
        <taxon>Aconoidasida</taxon>
        <taxon>Piroplasmida</taxon>
        <taxon>Babesiidae</taxon>
        <taxon>Babesia</taxon>
    </lineage>
</organism>
<dbReference type="AlphaFoldDB" id="A0AAD8PEG5"/>
<evidence type="ECO:0008006" key="5">
    <source>
        <dbReference type="Google" id="ProtNLM"/>
    </source>
</evidence>